<comment type="subcellular location">
    <subcellularLocation>
        <location evidence="6">Cytoplasm</location>
    </subcellularLocation>
</comment>
<evidence type="ECO:0000313" key="7">
    <source>
        <dbReference type="EMBL" id="AGF47896.1"/>
    </source>
</evidence>
<feature type="binding site" evidence="6">
    <location>
        <position position="237"/>
    </location>
    <ligand>
        <name>S-adenosyl-L-methionine</name>
        <dbReference type="ChEBI" id="CHEBI:59789"/>
    </ligand>
</feature>
<dbReference type="PATRIC" id="fig|1208918.3.peg.596"/>
<evidence type="ECO:0000256" key="3">
    <source>
        <dbReference type="ARBA" id="ARBA00022603"/>
    </source>
</evidence>
<dbReference type="InterPro" id="IPR050078">
    <property type="entry name" value="Ribosomal_L11_MeTrfase_PrmA"/>
</dbReference>
<comment type="function">
    <text evidence="6">Methylates ribosomal protein L11.</text>
</comment>
<feature type="binding site" evidence="6">
    <location>
        <position position="176"/>
    </location>
    <ligand>
        <name>S-adenosyl-L-methionine</name>
        <dbReference type="ChEBI" id="CHEBI:59789"/>
    </ligand>
</feature>
<keyword evidence="3 6" id="KW-0489">Methyltransferase</keyword>
<dbReference type="GO" id="GO:0016279">
    <property type="term" value="F:protein-lysine N-methyltransferase activity"/>
    <property type="evidence" value="ECO:0007669"/>
    <property type="project" value="TreeGrafter"/>
</dbReference>
<comment type="catalytic activity">
    <reaction evidence="6">
        <text>L-lysyl-[protein] + 3 S-adenosyl-L-methionine = N(6),N(6),N(6)-trimethyl-L-lysyl-[protein] + 3 S-adenosyl-L-homocysteine + 3 H(+)</text>
        <dbReference type="Rhea" id="RHEA:54192"/>
        <dbReference type="Rhea" id="RHEA-COMP:9752"/>
        <dbReference type="Rhea" id="RHEA-COMP:13826"/>
        <dbReference type="ChEBI" id="CHEBI:15378"/>
        <dbReference type="ChEBI" id="CHEBI:29969"/>
        <dbReference type="ChEBI" id="CHEBI:57856"/>
        <dbReference type="ChEBI" id="CHEBI:59789"/>
        <dbReference type="ChEBI" id="CHEBI:61961"/>
    </reaction>
</comment>
<dbReference type="InterPro" id="IPR029063">
    <property type="entry name" value="SAM-dependent_MTases_sf"/>
</dbReference>
<keyword evidence="5 6" id="KW-0949">S-adenosyl-L-methionine</keyword>
<evidence type="ECO:0000313" key="8">
    <source>
        <dbReference type="Proteomes" id="UP000011686"/>
    </source>
</evidence>
<dbReference type="SUPFAM" id="SSF53335">
    <property type="entry name" value="S-adenosyl-L-methionine-dependent methyltransferases"/>
    <property type="match status" value="1"/>
</dbReference>
<evidence type="ECO:0000256" key="5">
    <source>
        <dbReference type="ARBA" id="ARBA00022691"/>
    </source>
</evidence>
<keyword evidence="7" id="KW-0689">Ribosomal protein</keyword>
<keyword evidence="2 6" id="KW-0963">Cytoplasm</keyword>
<reference evidence="7 8" key="1">
    <citation type="journal article" date="2013" name="Genome Biol. Evol.">
        <title>Genome evolution and phylogenomic analysis of candidatus kinetoplastibacterium, the betaproteobacterial endosymbionts of strigomonas and angomonas.</title>
        <authorList>
            <person name="Alves J.M."/>
            <person name="Serrano M.G."/>
            <person name="Maia da Silva F."/>
            <person name="Voegtly L.J."/>
            <person name="Matveyev A.V."/>
            <person name="Teixeira M.M."/>
            <person name="Camargo E.P."/>
            <person name="Buck G.A."/>
        </authorList>
    </citation>
    <scope>NUCLEOTIDE SEQUENCE [LARGE SCALE GENOMIC DNA]</scope>
    <source>
        <strain evidence="7 8">TCC036E</strain>
    </source>
</reference>
<feature type="binding site" evidence="6">
    <location>
        <position position="198"/>
    </location>
    <ligand>
        <name>S-adenosyl-L-methionine</name>
        <dbReference type="ChEBI" id="CHEBI:59789"/>
    </ligand>
</feature>
<feature type="binding site" evidence="6">
    <location>
        <position position="155"/>
    </location>
    <ligand>
        <name>S-adenosyl-L-methionine</name>
        <dbReference type="ChEBI" id="CHEBI:59789"/>
    </ligand>
</feature>
<gene>
    <name evidence="6" type="primary">prmA</name>
    <name evidence="7" type="ORF">CDEE_0048</name>
</gene>
<dbReference type="AlphaFoldDB" id="M1LUX1"/>
<proteinExistence type="inferred from homology"/>
<dbReference type="STRING" id="1208918.CDEE_0048"/>
<dbReference type="InterPro" id="IPR004498">
    <property type="entry name" value="Ribosomal_PrmA_MeTrfase"/>
</dbReference>
<sequence>MHELSLNCFHSDAELLSDKLLLVGACSVSVEDADAGCDYEIPIFGEPGIVLENLSWKRNKLSVLISEHLDPLQVLNYALDSLEDSLVITNLVFKKVLDIDWVSLVQSNFSICEITDRLRIVPVNYSLDKGNDLDTKIYVRIDPGMAFGTGSHSTTSLCLSWMDLHLVSNSSVLDYGCGSGILSIAAMKLGAKKAVAVDIDPLAIDTTVNNANINNVLVDVKLPSHLTDERYNLVVANILKEPLQILAAELSRRVEVGGSLLLSGILTSQIKSIELAYSNYIKLSVWKIKDDWVCLHGIRI</sequence>
<keyword evidence="4 6" id="KW-0808">Transferase</keyword>
<name>M1LUX1_9PROT</name>
<protein>
    <recommendedName>
        <fullName evidence="6">Ribosomal protein L11 methyltransferase</fullName>
        <shortName evidence="6">L11 Mtase</shortName>
        <ecNumber evidence="6">2.1.1.-</ecNumber>
    </recommendedName>
</protein>
<comment type="similarity">
    <text evidence="1 6">Belongs to the methyltransferase superfamily. PrmA family.</text>
</comment>
<dbReference type="KEGG" id="kct:CDEE_0048"/>
<dbReference type="PIRSF" id="PIRSF000401">
    <property type="entry name" value="RPL11_MTase"/>
    <property type="match status" value="1"/>
</dbReference>
<dbReference type="HAMAP" id="MF_00735">
    <property type="entry name" value="Methyltr_PrmA"/>
    <property type="match status" value="1"/>
</dbReference>
<dbReference type="Proteomes" id="UP000011686">
    <property type="component" value="Chromosome"/>
</dbReference>
<dbReference type="eggNOG" id="COG2264">
    <property type="taxonomic scope" value="Bacteria"/>
</dbReference>
<organism evidence="7 8">
    <name type="scientific">Candidatus Kinetoplastidibacterium crithidiae TCC036E</name>
    <dbReference type="NCBI Taxonomy" id="1208918"/>
    <lineage>
        <taxon>Bacteria</taxon>
        <taxon>Pseudomonadati</taxon>
        <taxon>Pseudomonadota</taxon>
        <taxon>Betaproteobacteria</taxon>
        <taxon>Candidatus Kinetoplastidibacterium</taxon>
    </lineage>
</organism>
<dbReference type="EMBL" id="CP003804">
    <property type="protein sequence ID" value="AGF47896.1"/>
    <property type="molecule type" value="Genomic_DNA"/>
</dbReference>
<evidence type="ECO:0000256" key="2">
    <source>
        <dbReference type="ARBA" id="ARBA00022490"/>
    </source>
</evidence>
<evidence type="ECO:0000256" key="4">
    <source>
        <dbReference type="ARBA" id="ARBA00022679"/>
    </source>
</evidence>
<dbReference type="GO" id="GO:0005840">
    <property type="term" value="C:ribosome"/>
    <property type="evidence" value="ECO:0007669"/>
    <property type="project" value="UniProtKB-KW"/>
</dbReference>
<keyword evidence="7" id="KW-0687">Ribonucleoprotein</keyword>
<dbReference type="HOGENOM" id="CLU_049382_4_1_4"/>
<dbReference type="Gene3D" id="3.40.50.150">
    <property type="entry name" value="Vaccinia Virus protein VP39"/>
    <property type="match status" value="1"/>
</dbReference>
<dbReference type="PANTHER" id="PTHR43648:SF1">
    <property type="entry name" value="ELECTRON TRANSFER FLAVOPROTEIN BETA SUBUNIT LYSINE METHYLTRANSFERASE"/>
    <property type="match status" value="1"/>
</dbReference>
<dbReference type="EC" id="2.1.1.-" evidence="6"/>
<dbReference type="NCBIfam" id="TIGR00406">
    <property type="entry name" value="prmA"/>
    <property type="match status" value="1"/>
</dbReference>
<dbReference type="PANTHER" id="PTHR43648">
    <property type="entry name" value="ELECTRON TRANSFER FLAVOPROTEIN BETA SUBUNIT LYSINE METHYLTRANSFERASE"/>
    <property type="match status" value="1"/>
</dbReference>
<accession>M1LUX1</accession>
<evidence type="ECO:0000256" key="1">
    <source>
        <dbReference type="ARBA" id="ARBA00009741"/>
    </source>
</evidence>
<dbReference type="GO" id="GO:0005829">
    <property type="term" value="C:cytosol"/>
    <property type="evidence" value="ECO:0007669"/>
    <property type="project" value="TreeGrafter"/>
</dbReference>
<dbReference type="CDD" id="cd02440">
    <property type="entry name" value="AdoMet_MTases"/>
    <property type="match status" value="1"/>
</dbReference>
<dbReference type="Pfam" id="PF06325">
    <property type="entry name" value="PrmA"/>
    <property type="match status" value="1"/>
</dbReference>
<keyword evidence="8" id="KW-1185">Reference proteome</keyword>
<dbReference type="RefSeq" id="WP_015238715.1">
    <property type="nucleotide sequence ID" value="NC_020283.1"/>
</dbReference>
<dbReference type="GO" id="GO:0032259">
    <property type="term" value="P:methylation"/>
    <property type="evidence" value="ECO:0007669"/>
    <property type="project" value="UniProtKB-KW"/>
</dbReference>
<evidence type="ECO:0000256" key="6">
    <source>
        <dbReference type="HAMAP-Rule" id="MF_00735"/>
    </source>
</evidence>